<keyword evidence="1" id="KW-0732">Signal</keyword>
<evidence type="ECO:0000313" key="3">
    <source>
        <dbReference type="Proteomes" id="UP001314205"/>
    </source>
</evidence>
<evidence type="ECO:0000256" key="1">
    <source>
        <dbReference type="SAM" id="SignalP"/>
    </source>
</evidence>
<name>A0AAV1M4H9_9NEOP</name>
<dbReference type="InterPro" id="IPR008993">
    <property type="entry name" value="TIMP-like_OB-fold"/>
</dbReference>
<feature type="signal peptide" evidence="1">
    <location>
        <begin position="1"/>
        <end position="19"/>
    </location>
</feature>
<accession>A0AAV1M4H9</accession>
<dbReference type="Proteomes" id="UP001314205">
    <property type="component" value="Unassembled WGS sequence"/>
</dbReference>
<sequence>MRPSLMYIFLMLYLNVVNTNLQGVFRQRRSICNINGTYDRALLKRVTLQSKYIFIGKVFGVKSKDDNVKIYKVNIRRVLKGDINDLGVIISFGKARSIYFTDATVLVQSTLRRKCPLLRVRTYAIFLTEKKLDEETVRLSLVVEPVLLTLRNVEIIEAAIKGKLF</sequence>
<dbReference type="EMBL" id="CAVLGL010000137">
    <property type="protein sequence ID" value="CAK1602100.1"/>
    <property type="molecule type" value="Genomic_DNA"/>
</dbReference>
<evidence type="ECO:0000313" key="2">
    <source>
        <dbReference type="EMBL" id="CAK1602100.1"/>
    </source>
</evidence>
<proteinExistence type="predicted"/>
<organism evidence="2 3">
    <name type="scientific">Parnassius mnemosyne</name>
    <name type="common">clouded apollo</name>
    <dbReference type="NCBI Taxonomy" id="213953"/>
    <lineage>
        <taxon>Eukaryota</taxon>
        <taxon>Metazoa</taxon>
        <taxon>Ecdysozoa</taxon>
        <taxon>Arthropoda</taxon>
        <taxon>Hexapoda</taxon>
        <taxon>Insecta</taxon>
        <taxon>Pterygota</taxon>
        <taxon>Neoptera</taxon>
        <taxon>Endopterygota</taxon>
        <taxon>Lepidoptera</taxon>
        <taxon>Glossata</taxon>
        <taxon>Ditrysia</taxon>
        <taxon>Papilionoidea</taxon>
        <taxon>Papilionidae</taxon>
        <taxon>Parnassiinae</taxon>
        <taxon>Parnassini</taxon>
        <taxon>Parnassius</taxon>
        <taxon>Driopa</taxon>
    </lineage>
</organism>
<dbReference type="AlphaFoldDB" id="A0AAV1M4H9"/>
<dbReference type="Gene3D" id="2.40.50.120">
    <property type="match status" value="1"/>
</dbReference>
<reference evidence="2 3" key="1">
    <citation type="submission" date="2023-11" db="EMBL/GenBank/DDBJ databases">
        <authorList>
            <person name="Hedman E."/>
            <person name="Englund M."/>
            <person name="Stromberg M."/>
            <person name="Nyberg Akerstrom W."/>
            <person name="Nylinder S."/>
            <person name="Jareborg N."/>
            <person name="Kallberg Y."/>
            <person name="Kronander E."/>
        </authorList>
    </citation>
    <scope>NUCLEOTIDE SEQUENCE [LARGE SCALE GENOMIC DNA]</scope>
</reference>
<protein>
    <submittedName>
        <fullName evidence="2">Uncharacterized protein</fullName>
    </submittedName>
</protein>
<comment type="caution">
    <text evidence="2">The sequence shown here is derived from an EMBL/GenBank/DDBJ whole genome shotgun (WGS) entry which is preliminary data.</text>
</comment>
<feature type="chain" id="PRO_5043606494" evidence="1">
    <location>
        <begin position="20"/>
        <end position="165"/>
    </location>
</feature>
<gene>
    <name evidence="2" type="ORF">PARMNEM_LOCUS20645</name>
</gene>
<keyword evidence="3" id="KW-1185">Reference proteome</keyword>